<sequence length="152" mass="15207">MTPLEQLPAWAAVPAALLLLAGAAMTLLGSIGLLRLGGFYERVHAPTLGTSAGIACVLLASMLVFSVLQSRPVLHELLVGLAVIVTTPVTLMLLARAALYRDRQEADATVPARQPDAPAAGPPAAPLAAPLAAPSAGPGKEPPAGDAASAAP</sequence>
<dbReference type="NCBIfam" id="TIGR01300">
    <property type="entry name" value="CPA3_mnhG_phaG"/>
    <property type="match status" value="1"/>
</dbReference>
<dbReference type="EMBL" id="JALPRX010000006">
    <property type="protein sequence ID" value="MCK8783024.1"/>
    <property type="molecule type" value="Genomic_DNA"/>
</dbReference>
<keyword evidence="2" id="KW-1133">Transmembrane helix</keyword>
<evidence type="ECO:0000256" key="1">
    <source>
        <dbReference type="SAM" id="MobiDB-lite"/>
    </source>
</evidence>
<evidence type="ECO:0000256" key="2">
    <source>
        <dbReference type="SAM" id="Phobius"/>
    </source>
</evidence>
<dbReference type="PANTHER" id="PTHR34703">
    <property type="entry name" value="ANTIPORTER SUBUNIT MNHG2-RELATED"/>
    <property type="match status" value="1"/>
</dbReference>
<reference evidence="3" key="1">
    <citation type="submission" date="2022-04" db="EMBL/GenBank/DDBJ databases">
        <title>Roseomonas acroporae sp. nov., isolated from coral Acropora digitifera.</title>
        <authorList>
            <person name="Sun H."/>
        </authorList>
    </citation>
    <scope>NUCLEOTIDE SEQUENCE</scope>
    <source>
        <strain evidence="3">NAR14</strain>
    </source>
</reference>
<protein>
    <submittedName>
        <fullName evidence="3">Monovalent cation/H(+) antiporter subunit G</fullName>
    </submittedName>
</protein>
<keyword evidence="2" id="KW-0472">Membrane</keyword>
<feature type="region of interest" description="Disordered" evidence="1">
    <location>
        <begin position="105"/>
        <end position="152"/>
    </location>
</feature>
<evidence type="ECO:0000313" key="3">
    <source>
        <dbReference type="EMBL" id="MCK8783024.1"/>
    </source>
</evidence>
<dbReference type="RefSeq" id="WP_248665148.1">
    <property type="nucleotide sequence ID" value="NZ_JALPRX010000006.1"/>
</dbReference>
<comment type="caution">
    <text evidence="3">The sequence shown here is derived from an EMBL/GenBank/DDBJ whole genome shotgun (WGS) entry which is preliminary data.</text>
</comment>
<accession>A0A9X1Y325</accession>
<feature type="transmembrane region" description="Helical" evidence="2">
    <location>
        <begin position="12"/>
        <end position="36"/>
    </location>
</feature>
<feature type="compositionally biased region" description="Low complexity" evidence="1">
    <location>
        <begin position="126"/>
        <end position="139"/>
    </location>
</feature>
<proteinExistence type="predicted"/>
<name>A0A9X1Y325_9PROT</name>
<dbReference type="PANTHER" id="PTHR34703:SF1">
    <property type="entry name" value="ANTIPORTER SUBUNIT MNHG2-RELATED"/>
    <property type="match status" value="1"/>
</dbReference>
<gene>
    <name evidence="3" type="primary">mnhG</name>
    <name evidence="3" type="ORF">M0638_01340</name>
</gene>
<feature type="transmembrane region" description="Helical" evidence="2">
    <location>
        <begin position="48"/>
        <end position="68"/>
    </location>
</feature>
<evidence type="ECO:0000313" key="4">
    <source>
        <dbReference type="Proteomes" id="UP001139516"/>
    </source>
</evidence>
<feature type="transmembrane region" description="Helical" evidence="2">
    <location>
        <begin position="74"/>
        <end position="95"/>
    </location>
</feature>
<dbReference type="InterPro" id="IPR005133">
    <property type="entry name" value="PhaG_MnhG_YufB"/>
</dbReference>
<dbReference type="GO" id="GO:0015385">
    <property type="term" value="F:sodium:proton antiporter activity"/>
    <property type="evidence" value="ECO:0007669"/>
    <property type="project" value="TreeGrafter"/>
</dbReference>
<dbReference type="Pfam" id="PF03334">
    <property type="entry name" value="PhaG_MnhG_YufB"/>
    <property type="match status" value="1"/>
</dbReference>
<keyword evidence="2" id="KW-0812">Transmembrane</keyword>
<keyword evidence="4" id="KW-1185">Reference proteome</keyword>
<dbReference type="Proteomes" id="UP001139516">
    <property type="component" value="Unassembled WGS sequence"/>
</dbReference>
<dbReference type="AlphaFoldDB" id="A0A9X1Y325"/>
<organism evidence="3 4">
    <name type="scientific">Roseomonas acroporae</name>
    <dbReference type="NCBI Taxonomy" id="2937791"/>
    <lineage>
        <taxon>Bacteria</taxon>
        <taxon>Pseudomonadati</taxon>
        <taxon>Pseudomonadota</taxon>
        <taxon>Alphaproteobacteria</taxon>
        <taxon>Acetobacterales</taxon>
        <taxon>Roseomonadaceae</taxon>
        <taxon>Roseomonas</taxon>
    </lineage>
</organism>